<dbReference type="EMBL" id="CM056820">
    <property type="protein sequence ID" value="KAJ8616085.1"/>
    <property type="molecule type" value="Genomic_DNA"/>
</dbReference>
<organism evidence="1 2">
    <name type="scientific">Persea americana</name>
    <name type="common">Avocado</name>
    <dbReference type="NCBI Taxonomy" id="3435"/>
    <lineage>
        <taxon>Eukaryota</taxon>
        <taxon>Viridiplantae</taxon>
        <taxon>Streptophyta</taxon>
        <taxon>Embryophyta</taxon>
        <taxon>Tracheophyta</taxon>
        <taxon>Spermatophyta</taxon>
        <taxon>Magnoliopsida</taxon>
        <taxon>Magnoliidae</taxon>
        <taxon>Laurales</taxon>
        <taxon>Lauraceae</taxon>
        <taxon>Persea</taxon>
    </lineage>
</organism>
<protein>
    <submittedName>
        <fullName evidence="1">Uncharacterized protein</fullName>
    </submittedName>
</protein>
<reference evidence="1 2" key="1">
    <citation type="journal article" date="2022" name="Hortic Res">
        <title>A haplotype resolved chromosomal level avocado genome allows analysis of novel avocado genes.</title>
        <authorList>
            <person name="Nath O."/>
            <person name="Fletcher S.J."/>
            <person name="Hayward A."/>
            <person name="Shaw L.M."/>
            <person name="Masouleh A.K."/>
            <person name="Furtado A."/>
            <person name="Henry R.J."/>
            <person name="Mitter N."/>
        </authorList>
    </citation>
    <scope>NUCLEOTIDE SEQUENCE [LARGE SCALE GENOMIC DNA]</scope>
    <source>
        <strain evidence="2">cv. Hass</strain>
    </source>
</reference>
<evidence type="ECO:0000313" key="1">
    <source>
        <dbReference type="EMBL" id="KAJ8616085.1"/>
    </source>
</evidence>
<gene>
    <name evidence="1" type="ORF">MRB53_035457</name>
</gene>
<name>A0ACC2K4R1_PERAE</name>
<sequence>MSSECNCSPLGQQNVVSDVKGSDTGPFAGISASRVNLLSIQAVLPLQMTTKMKGLLKGLRCISQIFEPNDKEEEMQIGCPTDVKHVAHIGWDGPTVNQPAWMSGFKQVPELASAPPSTTGESKGQLSPTKRTSEGPCSGCSGTEDSLNRDLPELPKLSRRHQNQENPNDEQSDAPKTTRRRQSISNSATREASDAPKQQRRHSHKSSSSGMGSPTKESSTSKNTRRKKSSRSGDGGSTRSSRSRDLGAAYSDPDVNDAKEQVPTIKPKDRQI</sequence>
<comment type="caution">
    <text evidence="1">The sequence shown here is derived from an EMBL/GenBank/DDBJ whole genome shotgun (WGS) entry which is preliminary data.</text>
</comment>
<dbReference type="Proteomes" id="UP001234297">
    <property type="component" value="Chromosome 12"/>
</dbReference>
<keyword evidence="2" id="KW-1185">Reference proteome</keyword>
<accession>A0ACC2K4R1</accession>
<proteinExistence type="predicted"/>
<evidence type="ECO:0000313" key="2">
    <source>
        <dbReference type="Proteomes" id="UP001234297"/>
    </source>
</evidence>